<feature type="domain" description="Outer membrane protein beta-barrel" evidence="2">
    <location>
        <begin position="454"/>
        <end position="799"/>
    </location>
</feature>
<name>A0ABD6L3A4_PHOVU</name>
<protein>
    <submittedName>
        <fullName evidence="3">TonB-dependent receptor</fullName>
    </submittedName>
</protein>
<dbReference type="EMBL" id="JABDSH010000068">
    <property type="protein sequence ID" value="NMW36006.1"/>
    <property type="molecule type" value="Genomic_DNA"/>
</dbReference>
<evidence type="ECO:0000256" key="1">
    <source>
        <dbReference type="SAM" id="MobiDB-lite"/>
    </source>
</evidence>
<dbReference type="Pfam" id="PF14905">
    <property type="entry name" value="OMP_b-brl_3"/>
    <property type="match status" value="1"/>
</dbReference>
<dbReference type="Proteomes" id="UP000555193">
    <property type="component" value="Unassembled WGS sequence"/>
</dbReference>
<dbReference type="SUPFAM" id="SSF49464">
    <property type="entry name" value="Carboxypeptidase regulatory domain-like"/>
    <property type="match status" value="1"/>
</dbReference>
<gene>
    <name evidence="3" type="ORF">HKQ54_07580</name>
</gene>
<evidence type="ECO:0000259" key="2">
    <source>
        <dbReference type="Pfam" id="PF14905"/>
    </source>
</evidence>
<proteinExistence type="predicted"/>
<dbReference type="InterPro" id="IPR008969">
    <property type="entry name" value="CarboxyPept-like_regulatory"/>
</dbReference>
<dbReference type="AlphaFoldDB" id="A0ABD6L3A4"/>
<evidence type="ECO:0000313" key="4">
    <source>
        <dbReference type="Proteomes" id="UP000555193"/>
    </source>
</evidence>
<dbReference type="RefSeq" id="WP_172773008.1">
    <property type="nucleotide sequence ID" value="NZ_CAXSLB010000029.1"/>
</dbReference>
<accession>A0ABD6L3A4</accession>
<dbReference type="Pfam" id="PF13715">
    <property type="entry name" value="CarbopepD_reg_2"/>
    <property type="match status" value="1"/>
</dbReference>
<dbReference type="SUPFAM" id="SSF56935">
    <property type="entry name" value="Porins"/>
    <property type="match status" value="1"/>
</dbReference>
<evidence type="ECO:0000313" key="3">
    <source>
        <dbReference type="EMBL" id="NMW36006.1"/>
    </source>
</evidence>
<reference evidence="3 4" key="1">
    <citation type="submission" date="2020-04" db="EMBL/GenBank/DDBJ databases">
        <title>A novel gut-associated lysogenic phage, Bacteroides phage BV01, alters the host transcriptome and bile acid metabolism in Bacteroides vulgatus.</title>
        <authorList>
            <person name="Campbell D.E."/>
            <person name="Ly L."/>
            <person name="Ridlon J.M."/>
            <person name="Hsiao A."/>
            <person name="Degnan P.H."/>
        </authorList>
    </citation>
    <scope>NUCLEOTIDE SEQUENCE [LARGE SCALE GENOMIC DNA]</scope>
    <source>
        <strain evidence="3 4">VPI-4506</strain>
    </source>
</reference>
<comment type="caution">
    <text evidence="3">The sequence shown here is derived from an EMBL/GenBank/DDBJ whole genome shotgun (WGS) entry which is preliminary data.</text>
</comment>
<organism evidence="3 4">
    <name type="scientific">Phocaeicola vulgatus</name>
    <name type="common">Bacteroides vulgatus</name>
    <dbReference type="NCBI Taxonomy" id="821"/>
    <lineage>
        <taxon>Bacteria</taxon>
        <taxon>Pseudomonadati</taxon>
        <taxon>Bacteroidota</taxon>
        <taxon>Bacteroidia</taxon>
        <taxon>Bacteroidales</taxon>
        <taxon>Bacteroidaceae</taxon>
        <taxon>Phocaeicola</taxon>
    </lineage>
</organism>
<keyword evidence="3" id="KW-0675">Receptor</keyword>
<dbReference type="InterPro" id="IPR041700">
    <property type="entry name" value="OMP_b-brl_3"/>
</dbReference>
<feature type="region of interest" description="Disordered" evidence="1">
    <location>
        <begin position="331"/>
        <end position="350"/>
    </location>
</feature>
<sequence>MTKLFSLFIILSFVLPVSGQEKLDSDKARKEKAYHLTGSVREQGERPYSDPLPDVNIQLYSLPDTSFIEGTVSDKKGVFRLYPMNPGNYLIRASFLGYETIEKKVNIPAYRKEVYGGALMMKPSSIVLDETVIKAELQKMKMSGDTLVYNTGAFKTSEGAVLQDLVRQLPGLELDEKSGKMNFHGKEITQILLNGKEFFADSKVALNNMPVDALKEVKVYEQQSDKEQMTGVSDGKKKTVMDVKTKKDLTDGLMGDVSALKGSGDMYGVKMSLNKFVGKWRMSLYGDLGKLPRYGNFISDMADNPAQMKDIGFSLGTEIKKLNLNVSASYNNNNKSADESRSQSEEYLPNGSQYAYNNGLSTGRNRSFWENIYLTGSLSDRTEINFRHNINHSRLNSVSENISATFSTNPLDYVSEPWRDDAMIPPEFRINKNTGNSQNKTNNLMIGNNLLLTHNLNDIGRKLSIELRNDYSNQASGNYQQSSITYYQLKNDLGADSVLYRNQYRESPARNLLLAGEVSYTEPIGKQMLQVYYRHEYQRQSNNAVTYNLDEDALWGSLPSGYEAGRVDSLSDYTRNDLHSNEFGLRTTLNWRKVRLNIRFGLSPQKSTTKSNRGKVKIDTTITVLNIVPELHFDYDLGNNHNMSVYYSGYTRQPSIYDLLSVPDYTNPLNITMGNPGLKPAFGQSISVNYRGGNMEKQEMLYCGLRYNNTINDISRKRTYDEKSGVYTSRPENINGNWGIGGNIYYTNKLFKKIFARLATNANYNRRVSYVQIMGEANENDRNTSQMLSLMQDVEFAYKLEEHEFKINGAITYQQADNSYTNNSDYRTYDFYYGAECRLKLPLNLNLYTVVRSMNRRGYKDEASNTTQWLWNGELTYSFLKGKRGLFKFQVVDILQQRDFVNRWMNDTGQGETWTWGLGRYAMATFTYRFNDLSR</sequence>